<dbReference type="EMBL" id="QDKG01000004">
    <property type="protein sequence ID" value="PVH24869.1"/>
    <property type="molecule type" value="Genomic_DNA"/>
</dbReference>
<keyword evidence="6 9" id="KW-0822">Tryptophan biosynthesis</keyword>
<evidence type="ECO:0000256" key="9">
    <source>
        <dbReference type="HAMAP-Rule" id="MF_00135"/>
    </source>
</evidence>
<name>A0A2T8HHF3_9SPHI</name>
<dbReference type="CDD" id="cd00405">
    <property type="entry name" value="PRAI"/>
    <property type="match status" value="1"/>
</dbReference>
<dbReference type="HAMAP" id="MF_00135">
    <property type="entry name" value="PRAI"/>
    <property type="match status" value="1"/>
</dbReference>
<evidence type="ECO:0000313" key="11">
    <source>
        <dbReference type="EMBL" id="PVH24869.1"/>
    </source>
</evidence>
<gene>
    <name evidence="9" type="primary">trpF</name>
    <name evidence="11" type="ORF">DC487_12190</name>
</gene>
<dbReference type="SUPFAM" id="SSF51366">
    <property type="entry name" value="Ribulose-phoshate binding barrel"/>
    <property type="match status" value="1"/>
</dbReference>
<reference evidence="11 12" key="1">
    <citation type="submission" date="2018-04" db="EMBL/GenBank/DDBJ databases">
        <title>Sphingobacterium cortibacter sp. nov.</title>
        <authorList>
            <person name="Li Y."/>
        </authorList>
    </citation>
    <scope>NUCLEOTIDE SEQUENCE [LARGE SCALE GENOMIC DNA]</scope>
    <source>
        <strain evidence="11 12">2c-3</strain>
    </source>
</reference>
<evidence type="ECO:0000256" key="5">
    <source>
        <dbReference type="ARBA" id="ARBA00022605"/>
    </source>
</evidence>
<evidence type="ECO:0000259" key="10">
    <source>
        <dbReference type="Pfam" id="PF00697"/>
    </source>
</evidence>
<accession>A0A2T8HHF3</accession>
<dbReference type="Gene3D" id="3.20.20.70">
    <property type="entry name" value="Aldolase class I"/>
    <property type="match status" value="1"/>
</dbReference>
<dbReference type="EC" id="5.3.1.24" evidence="3 9"/>
<comment type="similarity">
    <text evidence="9">Belongs to the TrpF family.</text>
</comment>
<keyword evidence="8 9" id="KW-0413">Isomerase</keyword>
<evidence type="ECO:0000256" key="7">
    <source>
        <dbReference type="ARBA" id="ARBA00023141"/>
    </source>
</evidence>
<dbReference type="Proteomes" id="UP000245627">
    <property type="component" value="Unassembled WGS sequence"/>
</dbReference>
<dbReference type="OrthoDB" id="9786954at2"/>
<sequence>MDRKLVVKVCGMKEASNIASLLQLPVDFIGLIFYAKSPRFVGNLDPQIFDQYNIRKAGVFVDQPLEEILEKQQAFQLDVIQLHGQESPTFCQALKNKGLTVWKAFGVNTEFDFGILDAYSDVVDLFLFDTKTPAHGGSGNTFDWDLLDQYSGKTPYLLSGGIGVHNLASALEQKDSRMVGLDLNSKLEIAPGLKDIDLVQKALKIIHHEPISSR</sequence>
<dbReference type="PANTHER" id="PTHR42894:SF1">
    <property type="entry name" value="N-(5'-PHOSPHORIBOSYL)ANTHRANILATE ISOMERASE"/>
    <property type="match status" value="1"/>
</dbReference>
<proteinExistence type="inferred from homology"/>
<organism evidence="11 12">
    <name type="scientific">Sphingobacterium corticibacter</name>
    <dbReference type="NCBI Taxonomy" id="2171749"/>
    <lineage>
        <taxon>Bacteria</taxon>
        <taxon>Pseudomonadati</taxon>
        <taxon>Bacteroidota</taxon>
        <taxon>Sphingobacteriia</taxon>
        <taxon>Sphingobacteriales</taxon>
        <taxon>Sphingobacteriaceae</taxon>
        <taxon>Sphingobacterium</taxon>
    </lineage>
</organism>
<keyword evidence="12" id="KW-1185">Reference proteome</keyword>
<comment type="catalytic activity">
    <reaction evidence="1 9">
        <text>N-(5-phospho-beta-D-ribosyl)anthranilate = 1-(2-carboxyphenylamino)-1-deoxy-D-ribulose 5-phosphate</text>
        <dbReference type="Rhea" id="RHEA:21540"/>
        <dbReference type="ChEBI" id="CHEBI:18277"/>
        <dbReference type="ChEBI" id="CHEBI:58613"/>
        <dbReference type="EC" id="5.3.1.24"/>
    </reaction>
</comment>
<evidence type="ECO:0000256" key="6">
    <source>
        <dbReference type="ARBA" id="ARBA00022822"/>
    </source>
</evidence>
<protein>
    <recommendedName>
        <fullName evidence="4 9">N-(5'-phosphoribosyl)anthranilate isomerase</fullName>
        <shortName evidence="9">PRAI</shortName>
        <ecNumber evidence="3 9">5.3.1.24</ecNumber>
    </recommendedName>
</protein>
<evidence type="ECO:0000313" key="12">
    <source>
        <dbReference type="Proteomes" id="UP000245627"/>
    </source>
</evidence>
<dbReference type="PANTHER" id="PTHR42894">
    <property type="entry name" value="N-(5'-PHOSPHORIBOSYL)ANTHRANILATE ISOMERASE"/>
    <property type="match status" value="1"/>
</dbReference>
<dbReference type="InterPro" id="IPR011060">
    <property type="entry name" value="RibuloseP-bd_barrel"/>
</dbReference>
<feature type="domain" description="N-(5'phosphoribosyl) anthranilate isomerase (PRAI)" evidence="10">
    <location>
        <begin position="7"/>
        <end position="203"/>
    </location>
</feature>
<evidence type="ECO:0000256" key="2">
    <source>
        <dbReference type="ARBA" id="ARBA00004664"/>
    </source>
</evidence>
<dbReference type="GO" id="GO:0004640">
    <property type="term" value="F:phosphoribosylanthranilate isomerase activity"/>
    <property type="evidence" value="ECO:0007669"/>
    <property type="project" value="UniProtKB-UniRule"/>
</dbReference>
<comment type="pathway">
    <text evidence="2 9">Amino-acid biosynthesis; L-tryptophan biosynthesis; L-tryptophan from chorismate: step 3/5.</text>
</comment>
<dbReference type="Pfam" id="PF00697">
    <property type="entry name" value="PRAI"/>
    <property type="match status" value="1"/>
</dbReference>
<comment type="caution">
    <text evidence="11">The sequence shown here is derived from an EMBL/GenBank/DDBJ whole genome shotgun (WGS) entry which is preliminary data.</text>
</comment>
<keyword evidence="7 9" id="KW-0057">Aromatic amino acid biosynthesis</keyword>
<dbReference type="InterPro" id="IPR001240">
    <property type="entry name" value="PRAI_dom"/>
</dbReference>
<evidence type="ECO:0000256" key="4">
    <source>
        <dbReference type="ARBA" id="ARBA00022272"/>
    </source>
</evidence>
<dbReference type="GO" id="GO:0000162">
    <property type="term" value="P:L-tryptophan biosynthetic process"/>
    <property type="evidence" value="ECO:0007669"/>
    <property type="project" value="UniProtKB-UniRule"/>
</dbReference>
<dbReference type="RefSeq" id="WP_116776249.1">
    <property type="nucleotide sequence ID" value="NZ_QDKG01000004.1"/>
</dbReference>
<evidence type="ECO:0000256" key="3">
    <source>
        <dbReference type="ARBA" id="ARBA00012572"/>
    </source>
</evidence>
<dbReference type="UniPathway" id="UPA00035">
    <property type="reaction ID" value="UER00042"/>
</dbReference>
<keyword evidence="5 9" id="KW-0028">Amino-acid biosynthesis</keyword>
<dbReference type="InterPro" id="IPR044643">
    <property type="entry name" value="TrpF_fam"/>
</dbReference>
<evidence type="ECO:0000256" key="8">
    <source>
        <dbReference type="ARBA" id="ARBA00023235"/>
    </source>
</evidence>
<dbReference type="AlphaFoldDB" id="A0A2T8HHF3"/>
<dbReference type="InterPro" id="IPR013785">
    <property type="entry name" value="Aldolase_TIM"/>
</dbReference>
<evidence type="ECO:0000256" key="1">
    <source>
        <dbReference type="ARBA" id="ARBA00001164"/>
    </source>
</evidence>